<dbReference type="RefSeq" id="WP_090743840.1">
    <property type="nucleotide sequence ID" value="NZ_FOBW01000005.1"/>
</dbReference>
<keyword evidence="6 8" id="KW-1133">Transmembrane helix</keyword>
<keyword evidence="10" id="KW-1185">Reference proteome</keyword>
<dbReference type="Pfam" id="PF03547">
    <property type="entry name" value="Mem_trans"/>
    <property type="match status" value="1"/>
</dbReference>
<dbReference type="PANTHER" id="PTHR36838:SF1">
    <property type="entry name" value="SLR1864 PROTEIN"/>
    <property type="match status" value="1"/>
</dbReference>
<evidence type="ECO:0008006" key="11">
    <source>
        <dbReference type="Google" id="ProtNLM"/>
    </source>
</evidence>
<protein>
    <recommendedName>
        <fullName evidence="11">Transporter</fullName>
    </recommendedName>
</protein>
<keyword evidence="4" id="KW-1003">Cell membrane</keyword>
<feature type="transmembrane region" description="Helical" evidence="8">
    <location>
        <begin position="222"/>
        <end position="246"/>
    </location>
</feature>
<evidence type="ECO:0000313" key="9">
    <source>
        <dbReference type="EMBL" id="SEM72767.1"/>
    </source>
</evidence>
<evidence type="ECO:0000256" key="1">
    <source>
        <dbReference type="ARBA" id="ARBA00004651"/>
    </source>
</evidence>
<evidence type="ECO:0000256" key="6">
    <source>
        <dbReference type="ARBA" id="ARBA00022989"/>
    </source>
</evidence>
<evidence type="ECO:0000256" key="3">
    <source>
        <dbReference type="ARBA" id="ARBA00022448"/>
    </source>
</evidence>
<feature type="transmembrane region" description="Helical" evidence="8">
    <location>
        <begin position="189"/>
        <end position="210"/>
    </location>
</feature>
<keyword evidence="7 8" id="KW-0472">Membrane</keyword>
<dbReference type="Proteomes" id="UP000198553">
    <property type="component" value="Unassembled WGS sequence"/>
</dbReference>
<comment type="subcellular location">
    <subcellularLocation>
        <location evidence="1">Cell membrane</location>
        <topology evidence="1">Multi-pass membrane protein</topology>
    </subcellularLocation>
</comment>
<dbReference type="InterPro" id="IPR038770">
    <property type="entry name" value="Na+/solute_symporter_sf"/>
</dbReference>
<dbReference type="GO" id="GO:0005886">
    <property type="term" value="C:plasma membrane"/>
    <property type="evidence" value="ECO:0007669"/>
    <property type="project" value="UniProtKB-SubCell"/>
</dbReference>
<dbReference type="EMBL" id="FOBW01000005">
    <property type="protein sequence ID" value="SEM72767.1"/>
    <property type="molecule type" value="Genomic_DNA"/>
</dbReference>
<evidence type="ECO:0000256" key="7">
    <source>
        <dbReference type="ARBA" id="ARBA00023136"/>
    </source>
</evidence>
<feature type="transmembrane region" description="Helical" evidence="8">
    <location>
        <begin position="163"/>
        <end position="183"/>
    </location>
</feature>
<feature type="transmembrane region" description="Helical" evidence="8">
    <location>
        <begin position="66"/>
        <end position="88"/>
    </location>
</feature>
<dbReference type="OrthoDB" id="527159at2"/>
<dbReference type="AlphaFoldDB" id="A0A1H8ATE4"/>
<dbReference type="STRING" id="930146.SAMN05192533_105110"/>
<feature type="transmembrane region" description="Helical" evidence="8">
    <location>
        <begin position="36"/>
        <end position="54"/>
    </location>
</feature>
<evidence type="ECO:0000256" key="2">
    <source>
        <dbReference type="ARBA" id="ARBA00010145"/>
    </source>
</evidence>
<reference evidence="10" key="1">
    <citation type="submission" date="2016-10" db="EMBL/GenBank/DDBJ databases">
        <authorList>
            <person name="Varghese N."/>
            <person name="Submissions S."/>
        </authorList>
    </citation>
    <scope>NUCLEOTIDE SEQUENCE [LARGE SCALE GENOMIC DNA]</scope>
    <source>
        <strain evidence="10">B48,IBRC-M 10115,DSM 25386,CECT 8001</strain>
    </source>
</reference>
<name>A0A1H8ATE4_9BACI</name>
<feature type="transmembrane region" description="Helical" evidence="8">
    <location>
        <begin position="281"/>
        <end position="303"/>
    </location>
</feature>
<gene>
    <name evidence="9" type="ORF">SAMN05192533_105110</name>
</gene>
<evidence type="ECO:0000256" key="5">
    <source>
        <dbReference type="ARBA" id="ARBA00022692"/>
    </source>
</evidence>
<dbReference type="InterPro" id="IPR004776">
    <property type="entry name" value="Mem_transp_PIN-like"/>
</dbReference>
<evidence type="ECO:0000256" key="8">
    <source>
        <dbReference type="SAM" id="Phobius"/>
    </source>
</evidence>
<organism evidence="9 10">
    <name type="scientific">Mesobacillus persicus</name>
    <dbReference type="NCBI Taxonomy" id="930146"/>
    <lineage>
        <taxon>Bacteria</taxon>
        <taxon>Bacillati</taxon>
        <taxon>Bacillota</taxon>
        <taxon>Bacilli</taxon>
        <taxon>Bacillales</taxon>
        <taxon>Bacillaceae</taxon>
        <taxon>Mesobacillus</taxon>
    </lineage>
</organism>
<keyword evidence="3" id="KW-0813">Transport</keyword>
<evidence type="ECO:0000313" key="10">
    <source>
        <dbReference type="Proteomes" id="UP000198553"/>
    </source>
</evidence>
<dbReference type="GO" id="GO:0055085">
    <property type="term" value="P:transmembrane transport"/>
    <property type="evidence" value="ECO:0007669"/>
    <property type="project" value="InterPro"/>
</dbReference>
<comment type="similarity">
    <text evidence="2">Belongs to the auxin efflux carrier (TC 2.A.69) family.</text>
</comment>
<keyword evidence="5 8" id="KW-0812">Transmembrane</keyword>
<feature type="transmembrane region" description="Helical" evidence="8">
    <location>
        <begin position="6"/>
        <end position="24"/>
    </location>
</feature>
<sequence length="308" mass="33841">MQLIGSIILNIITPVFILIGAGAFLHRKFKFDLNTLSKLTTYLLLPVIGFVNIYESRISAEMLLSIFFFWACQSVSLIFLTEGVARIFKFDKKLASTYKNSVVLNNSGNFGLPVSQLVFVGNPVGQSIQILMMVFQNLLTYTYGLVNSISANTTDFRGIMKEFLKIPILYALLLGLILHAFSIPLPDFLWNPITSVADAFLAVALITLGAQSAYLKFHKLSLPLILSLSGRLIISPAVALVIIFALKLDGTLAQGLLIASSFPSSRNSALFALEYNNYPEYAAQTVIVSTIASSITVTFVVYLSKILF</sequence>
<dbReference type="Gene3D" id="1.20.1530.20">
    <property type="match status" value="1"/>
</dbReference>
<accession>A0A1H8ATE4</accession>
<evidence type="ECO:0000256" key="4">
    <source>
        <dbReference type="ARBA" id="ARBA00022475"/>
    </source>
</evidence>
<proteinExistence type="inferred from homology"/>
<dbReference type="PANTHER" id="PTHR36838">
    <property type="entry name" value="AUXIN EFFLUX CARRIER FAMILY PROTEIN"/>
    <property type="match status" value="1"/>
</dbReference>